<dbReference type="RefSeq" id="WP_235068453.1">
    <property type="nucleotide sequence ID" value="NZ_JAKFGM010000003.1"/>
</dbReference>
<accession>A0A9X1QP77</accession>
<sequence length="191" mass="20061">MTSQRRPALLIVIFVLVAGAMFLGLRSCYTAAKGDKETVSATSAGDSIIAFKDGTTMIAERGTLGRAMVDWLELNKKGQATFLLAGEPFAQGSAELAPDTATRISRLAALLKANGDVTAQIFVFAVDSGNQHADINLAGIRARRVQTELVANKVAPSRFTVAGRPAPETVKSGSAIQSGRIAVTLSRSPET</sequence>
<evidence type="ECO:0000313" key="2">
    <source>
        <dbReference type="EMBL" id="MCF2515742.1"/>
    </source>
</evidence>
<dbReference type="InterPro" id="IPR036737">
    <property type="entry name" value="OmpA-like_sf"/>
</dbReference>
<organism evidence="2 3">
    <name type="scientific">Sphingomonas cremea</name>
    <dbReference type="NCBI Taxonomy" id="2904799"/>
    <lineage>
        <taxon>Bacteria</taxon>
        <taxon>Pseudomonadati</taxon>
        <taxon>Pseudomonadota</taxon>
        <taxon>Alphaproteobacteria</taxon>
        <taxon>Sphingomonadales</taxon>
        <taxon>Sphingomonadaceae</taxon>
        <taxon>Sphingomonas</taxon>
    </lineage>
</organism>
<protein>
    <submittedName>
        <fullName evidence="2">OmpA family protein</fullName>
    </submittedName>
</protein>
<comment type="caution">
    <text evidence="2">The sequence shown here is derived from an EMBL/GenBank/DDBJ whole genome shotgun (WGS) entry which is preliminary data.</text>
</comment>
<feature type="domain" description="OmpA-like" evidence="1">
    <location>
        <begin position="89"/>
        <end position="176"/>
    </location>
</feature>
<dbReference type="Pfam" id="PF00691">
    <property type="entry name" value="OmpA"/>
    <property type="match status" value="1"/>
</dbReference>
<keyword evidence="3" id="KW-1185">Reference proteome</keyword>
<dbReference type="InterPro" id="IPR006665">
    <property type="entry name" value="OmpA-like"/>
</dbReference>
<gene>
    <name evidence="2" type="ORF">LVY65_11810</name>
</gene>
<evidence type="ECO:0000313" key="3">
    <source>
        <dbReference type="Proteomes" id="UP001139410"/>
    </source>
</evidence>
<dbReference type="AlphaFoldDB" id="A0A9X1QP77"/>
<evidence type="ECO:0000259" key="1">
    <source>
        <dbReference type="Pfam" id="PF00691"/>
    </source>
</evidence>
<reference evidence="2" key="1">
    <citation type="submission" date="2022-01" db="EMBL/GenBank/DDBJ databases">
        <authorList>
            <person name="Jo J.-H."/>
            <person name="Im W.-T."/>
        </authorList>
    </citation>
    <scope>NUCLEOTIDE SEQUENCE</scope>
    <source>
        <strain evidence="2">G124</strain>
    </source>
</reference>
<proteinExistence type="predicted"/>
<dbReference type="EMBL" id="JAKFGM010000003">
    <property type="protein sequence ID" value="MCF2515742.1"/>
    <property type="molecule type" value="Genomic_DNA"/>
</dbReference>
<dbReference type="Gene3D" id="3.30.1330.60">
    <property type="entry name" value="OmpA-like domain"/>
    <property type="match status" value="1"/>
</dbReference>
<dbReference type="SUPFAM" id="SSF103088">
    <property type="entry name" value="OmpA-like"/>
    <property type="match status" value="1"/>
</dbReference>
<name>A0A9X1QP77_9SPHN</name>
<dbReference type="Proteomes" id="UP001139410">
    <property type="component" value="Unassembled WGS sequence"/>
</dbReference>